<dbReference type="InterPro" id="IPR050309">
    <property type="entry name" value="Type-B_Carboxylest/Lipase"/>
</dbReference>
<dbReference type="Proteomes" id="UP001159363">
    <property type="component" value="Chromosome 14"/>
</dbReference>
<feature type="region of interest" description="Disordered" evidence="2">
    <location>
        <begin position="179"/>
        <end position="206"/>
    </location>
</feature>
<organism evidence="4 5">
    <name type="scientific">Dryococelus australis</name>
    <dbReference type="NCBI Taxonomy" id="614101"/>
    <lineage>
        <taxon>Eukaryota</taxon>
        <taxon>Metazoa</taxon>
        <taxon>Ecdysozoa</taxon>
        <taxon>Arthropoda</taxon>
        <taxon>Hexapoda</taxon>
        <taxon>Insecta</taxon>
        <taxon>Pterygota</taxon>
        <taxon>Neoptera</taxon>
        <taxon>Polyneoptera</taxon>
        <taxon>Phasmatodea</taxon>
        <taxon>Verophasmatodea</taxon>
        <taxon>Anareolatae</taxon>
        <taxon>Phasmatidae</taxon>
        <taxon>Eurycanthinae</taxon>
        <taxon>Dryococelus</taxon>
    </lineage>
</organism>
<dbReference type="SUPFAM" id="SSF53474">
    <property type="entry name" value="alpha/beta-Hydrolases"/>
    <property type="match status" value="2"/>
</dbReference>
<evidence type="ECO:0000259" key="3">
    <source>
        <dbReference type="Pfam" id="PF00135"/>
    </source>
</evidence>
<dbReference type="PROSITE" id="PS00941">
    <property type="entry name" value="CARBOXYLESTERASE_B_2"/>
    <property type="match status" value="1"/>
</dbReference>
<dbReference type="Gene3D" id="3.40.50.1820">
    <property type="entry name" value="alpha/beta hydrolase"/>
    <property type="match status" value="3"/>
</dbReference>
<evidence type="ECO:0000313" key="4">
    <source>
        <dbReference type="EMBL" id="KAJ8867451.1"/>
    </source>
</evidence>
<evidence type="ECO:0000313" key="5">
    <source>
        <dbReference type="Proteomes" id="UP001159363"/>
    </source>
</evidence>
<dbReference type="Pfam" id="PF00135">
    <property type="entry name" value="COesterase"/>
    <property type="match status" value="3"/>
</dbReference>
<dbReference type="EMBL" id="JARBHB010000015">
    <property type="protein sequence ID" value="KAJ8867451.1"/>
    <property type="molecule type" value="Genomic_DNA"/>
</dbReference>
<dbReference type="InterPro" id="IPR029058">
    <property type="entry name" value="AB_hydrolase_fold"/>
</dbReference>
<name>A0ABQ9G8U4_9NEOP</name>
<gene>
    <name evidence="4" type="ORF">PR048_031253</name>
</gene>
<feature type="domain" description="Carboxylesterase type B" evidence="3">
    <location>
        <begin position="213"/>
        <end position="502"/>
    </location>
</feature>
<protein>
    <recommendedName>
        <fullName evidence="3">Carboxylesterase type B domain-containing protein</fullName>
    </recommendedName>
</protein>
<keyword evidence="1" id="KW-0325">Glycoprotein</keyword>
<dbReference type="InterPro" id="IPR019819">
    <property type="entry name" value="Carboxylesterase_B_CS"/>
</dbReference>
<dbReference type="PANTHER" id="PTHR11559">
    <property type="entry name" value="CARBOXYLESTERASE"/>
    <property type="match status" value="1"/>
</dbReference>
<accession>A0ABQ9G8U4</accession>
<comment type="caution">
    <text evidence="4">The sequence shown here is derived from an EMBL/GenBank/DDBJ whole genome shotgun (WGS) entry which is preliminary data.</text>
</comment>
<evidence type="ECO:0000256" key="2">
    <source>
        <dbReference type="SAM" id="MobiDB-lite"/>
    </source>
</evidence>
<feature type="domain" description="Carboxylesterase type B" evidence="3">
    <location>
        <begin position="707"/>
        <end position="838"/>
    </location>
</feature>
<proteinExistence type="predicted"/>
<evidence type="ECO:0000256" key="1">
    <source>
        <dbReference type="ARBA" id="ARBA00023180"/>
    </source>
</evidence>
<keyword evidence="5" id="KW-1185">Reference proteome</keyword>
<dbReference type="InterPro" id="IPR002018">
    <property type="entry name" value="CarbesteraseB"/>
</dbReference>
<sequence>MYCTDKKSGRGKDEKACVLVLLSDETTDSLEATACSDCTHTDFFLLPCYKQSRVAATPQAISPRIPDDATKCVFNYRLFAGAPVVNVSQGSLLGKRVISRNTGEVIYSFQGIPYAQPPVGDLRFKLSLIFVLNQCELQHLLEFGVLFYAVVCKRRWSVNEEIWAAPEAIREYGAAVECKGGGNGSSPRKTPATSGVDRRDSHVRRSGSRARFGWQRVKAPRELESWSGIRNATAVGEICPQYDNGAIRGSEDCLFLNVFTPQLPSANCSSLLPVMLWIHGGGDFGSGNPVNYGPDLLVAKNVIVVTMNYRVGVLGLLNVRSSLSSQNNGLKDQVAALKWIQANIAQFGGDKNKVTIFGQSFGSSDVEFLMLSPMAKGLFRRAISHSGNALDRWAYIPPSRAEERAFNLGTLLGTTTNDGDELVRLLQTTPVAELLATQGNVFTDEDRLRSADIGFLVTKEELTAENTDIFLPDSPLNILKSGKYNKVPYITGFTVDDAKMAYMLRNAGMQGRGKREIPEKTRRPAASSVTIPTCEKPGATPPGTEPAYARNASLWVDIANNMEQFVPPELAIPLGSSESLALAAEIKELYFGDDTPTIDNIRGLIEQGGLVVKGGHKFEENLGSIPGLAPLISVLYGFLKPLQANIGCKLILAQRCTHSARAVGTSNQCGTGRNWLYYGHSRESGRSTHYTRDVTPTALLRPSGRCLGTDAFFIQGMRRSIHHRLKTSPTPIYVFQFSYVGNISLSEFCNYDYPFEGAAHTDDLCYLFWMHRIDATLSSTDRTVRDRMTTMWTNFAKTGNPNGHHGHLGMTWEPVTKTSMKYLNIDAKFTMHHDLKQLRPRKFAFWDRAYSRLDN</sequence>
<feature type="domain" description="Carboxylesterase type B" evidence="3">
    <location>
        <begin position="82"/>
        <end position="125"/>
    </location>
</feature>
<reference evidence="4 5" key="1">
    <citation type="submission" date="2023-02" db="EMBL/GenBank/DDBJ databases">
        <title>LHISI_Scaffold_Assembly.</title>
        <authorList>
            <person name="Stuart O.P."/>
            <person name="Cleave R."/>
            <person name="Magrath M.J.L."/>
            <person name="Mikheyev A.S."/>
        </authorList>
    </citation>
    <scope>NUCLEOTIDE SEQUENCE [LARGE SCALE GENOMIC DNA]</scope>
    <source>
        <strain evidence="4">Daus_M_001</strain>
        <tissue evidence="4">Leg muscle</tissue>
    </source>
</reference>